<dbReference type="EMBL" id="CAMXCT010000624">
    <property type="protein sequence ID" value="CAI3981321.1"/>
    <property type="molecule type" value="Genomic_DNA"/>
</dbReference>
<feature type="compositionally biased region" description="Basic residues" evidence="1">
    <location>
        <begin position="251"/>
        <end position="262"/>
    </location>
</feature>
<feature type="compositionally biased region" description="Basic and acidic residues" evidence="1">
    <location>
        <begin position="479"/>
        <end position="497"/>
    </location>
</feature>
<name>A0A9P1FMH2_9DINO</name>
<evidence type="ECO:0000313" key="4">
    <source>
        <dbReference type="Proteomes" id="UP001152797"/>
    </source>
</evidence>
<reference evidence="3 4" key="2">
    <citation type="submission" date="2024-05" db="EMBL/GenBank/DDBJ databases">
        <authorList>
            <person name="Chen Y."/>
            <person name="Shah S."/>
            <person name="Dougan E. K."/>
            <person name="Thang M."/>
            <person name="Chan C."/>
        </authorList>
    </citation>
    <scope>NUCLEOTIDE SEQUENCE [LARGE SCALE GENOMIC DNA]</scope>
</reference>
<reference evidence="2" key="1">
    <citation type="submission" date="2022-10" db="EMBL/GenBank/DDBJ databases">
        <authorList>
            <person name="Chen Y."/>
            <person name="Dougan E. K."/>
            <person name="Chan C."/>
            <person name="Rhodes N."/>
            <person name="Thang M."/>
        </authorList>
    </citation>
    <scope>NUCLEOTIDE SEQUENCE</scope>
</reference>
<feature type="compositionally biased region" description="Low complexity" evidence="1">
    <location>
        <begin position="286"/>
        <end position="297"/>
    </location>
</feature>
<dbReference type="EMBL" id="CAMXCT030000624">
    <property type="protein sequence ID" value="CAL4768633.1"/>
    <property type="molecule type" value="Genomic_DNA"/>
</dbReference>
<dbReference type="Proteomes" id="UP001152797">
    <property type="component" value="Unassembled WGS sequence"/>
</dbReference>
<protein>
    <submittedName>
        <fullName evidence="3">Tankyrase-2</fullName>
    </submittedName>
</protein>
<feature type="region of interest" description="Disordered" evidence="1">
    <location>
        <begin position="150"/>
        <end position="173"/>
    </location>
</feature>
<evidence type="ECO:0000313" key="2">
    <source>
        <dbReference type="EMBL" id="CAI3981321.1"/>
    </source>
</evidence>
<dbReference type="EMBL" id="CAMXCT020000624">
    <property type="protein sequence ID" value="CAL1134696.1"/>
    <property type="molecule type" value="Genomic_DNA"/>
</dbReference>
<feature type="region of interest" description="Disordered" evidence="1">
    <location>
        <begin position="445"/>
        <end position="497"/>
    </location>
</feature>
<gene>
    <name evidence="2" type="ORF">C1SCF055_LOCUS9122</name>
</gene>
<sequence length="1917" mass="214910">MSAPEPWRRTGRKAANDHWLGLERLTLIEVSLYDDGGRQQGRGLIQLQERGTEVQPGEGQTWLSRFVGVEDGYYEWWVNTTFPTKVVPLHFCQRQAHHCSDTTVYRDPIHVDVFRILPGRSYESLNWLKGVKRDEAEKLIDFSNIVVPGGGGAGSGVPGDGNPPPGPREDVQTGAEGIDGLAAALGSQGGAAPGGDRPVAKADARGGERPREEKEEKGASPKASGLQGVIAQRVAPEPADSALKIRNANASKKKKKDKKRAKRQAEKERRRARKGEERKADDSSDESSSTTSSSSDSLFRLAALPQGTDRLHRLHQERPGVLANLTLRRFQELLERSTGGGTAVKDQEMPPVARAYLSQIYLPRHPEGTIGLRNLRELRTLTTLVDMIAQNDLLRALDVAVQRIKSIELFVAQGQWGQANLIELIVPEEEQRAWFRQELKAAQQEQRSDLRLQQDQWPRRRRREKGRRDKRRHTTLEWGEPRKGEERKRQRQEGPREVVNEDAAANELGYRALEQAMKESQIHESTRSKVREFMKDPEIVELFTLVKGALEKSPHWSEVEYTFFETVADVAGDPVEEVKEKLKAGARFLLEERMPDGESGLCSLLGVRGPLVGDDPRSGEGELLKVVQGIEIRTASVDWKREDGVYIGRPCKEYGATIYHRDFVGQLDRELVKSSLEGQCLYVRRDDLAHAEWLINHFGLQAAPRLSISGWKQMWRRGCSRGMSLSMTGVVLKVCIQCRPGELGNFVRALACCALEAFQRNSVELLPLPLPTLDDPGKALELAVKKCLSEPEHDDAREWERLNVEVKKIGCHAWSWLQVMVVNFLYCQGTGGRMITDGMLHGRKPTAAQQASLAKVTAWSERWIANEDDEGIKADTWENVAEALGDLYTGPSVGKSYPLTLEAILPTTPGAGDAARIPLADVVSPGVQEYVNHPDLLRIPDEELVAPRISAAVQVESQEEWNKVVAHLVAAGMLEREVPSETLRYKDEAVRNGAFGVHKKWVLKEDGSWLRTLRLIINMIPGNSFQRRMPIRACERMGYAPLWGNLYLHDDEIIICAAEDQKHCFHIYRPGYAWRSFFSLNRKAAGWAFGDGDSSASYPRVKSAPMGWNNVVDFIQDGFENIAREAGLSPSQMVKMGEPSPMLSLETPRSFFSFYVDNFDQLTMVWRTDRGLYEGQPTSEQLLLREKMEELTVGRDPKKAAEGTITWTTLGAEVDGQAGWVGSSLDFRRALLSSNLGLLGGESVRTDSLNLQSVVSKNMHSVQYCRPLTCLFDHLYADLNRAVPRFVSQEAMDELLLLTAGLPMHWMDLRLKVSGQVYATDASLEGGGACVSTGLSPWGLSRLQGLSHEAEGLEGQATRKMVVVEMFAGMGGLKQALELLGVEPMGVVAVDTSAECMRVYRQHCRHCIWVKDALSITKADVLEWRRRFARAEEVLLGGGWPCINHSALNVNRRGADGASSQLLDTMLQVRTWLMEASQELNLKPWKVIEFYENVVMDDEDYAIQTRKIGFPAYFLEAAQVGRCRRPRLYWMKNVEIIPGVDVRVVRNVPMRGHNYEVNEVDVDTERPPMSWFLNSDAVKMADVEDAFATVTRPTARSQPAPSPAGLEQATEQAKKRWKGDAYRLQPYQYEARNLVKDRNGPRRPLPEEQLRMMGFASNHLATKSRLSQDQKGQLIGNSFSAIAVARLLVGLVLEEADCANTDVTLALWNVWKTKEDKVTAEDRPWKVRFSSVAAGTPGAVSLREQVLPSPLVLLRPWVDPQGWMTDEEALAYLLARNGTHRSAEIRVDLGTPFSVGELCRQSVDPTHWLWKVLLSYEWKEKGQHINTLELVAILDLLRRQGRDAKHQGHRLITLVDNMVALSCLSKGRSSSRSLQAPLRRISAVCLAAHFRLCLAWVKSKWNPADGPSRWAKKRRMT</sequence>
<organism evidence="2">
    <name type="scientific">Cladocopium goreaui</name>
    <dbReference type="NCBI Taxonomy" id="2562237"/>
    <lineage>
        <taxon>Eukaryota</taxon>
        <taxon>Sar</taxon>
        <taxon>Alveolata</taxon>
        <taxon>Dinophyceae</taxon>
        <taxon>Suessiales</taxon>
        <taxon>Symbiodiniaceae</taxon>
        <taxon>Cladocopium</taxon>
    </lineage>
</organism>
<evidence type="ECO:0000313" key="3">
    <source>
        <dbReference type="EMBL" id="CAL4768633.1"/>
    </source>
</evidence>
<evidence type="ECO:0000256" key="1">
    <source>
        <dbReference type="SAM" id="MobiDB-lite"/>
    </source>
</evidence>
<feature type="compositionally biased region" description="Gly residues" evidence="1">
    <location>
        <begin position="150"/>
        <end position="159"/>
    </location>
</feature>
<feature type="compositionally biased region" description="Basic and acidic residues" evidence="1">
    <location>
        <begin position="198"/>
        <end position="219"/>
    </location>
</feature>
<comment type="caution">
    <text evidence="2">The sequence shown here is derived from an EMBL/GenBank/DDBJ whole genome shotgun (WGS) entry which is preliminary data.</text>
</comment>
<feature type="compositionally biased region" description="Basic residues" evidence="1">
    <location>
        <begin position="459"/>
        <end position="473"/>
    </location>
</feature>
<feature type="region of interest" description="Disordered" evidence="1">
    <location>
        <begin position="1591"/>
        <end position="1612"/>
    </location>
</feature>
<dbReference type="InterPro" id="IPR029063">
    <property type="entry name" value="SAM-dependent_MTases_sf"/>
</dbReference>
<dbReference type="OrthoDB" id="641149at2759"/>
<accession>A0A9P1FMH2</accession>
<keyword evidence="4" id="KW-1185">Reference proteome</keyword>
<proteinExistence type="predicted"/>
<dbReference type="Gene3D" id="3.40.50.150">
    <property type="entry name" value="Vaccinia Virus protein VP39"/>
    <property type="match status" value="1"/>
</dbReference>
<feature type="region of interest" description="Disordered" evidence="1">
    <location>
        <begin position="185"/>
        <end position="299"/>
    </location>
</feature>
<dbReference type="SUPFAM" id="SSF53335">
    <property type="entry name" value="S-adenosyl-L-methionine-dependent methyltransferases"/>
    <property type="match status" value="1"/>
</dbReference>
<feature type="compositionally biased region" description="Basic and acidic residues" evidence="1">
    <location>
        <begin position="263"/>
        <end position="282"/>
    </location>
</feature>